<reference evidence="1 2" key="1">
    <citation type="submission" date="2014-04" db="EMBL/GenBank/DDBJ databases">
        <title>Evolutionary Origins and Diversification of the Mycorrhizal Mutualists.</title>
        <authorList>
            <consortium name="DOE Joint Genome Institute"/>
            <consortium name="Mycorrhizal Genomics Consortium"/>
            <person name="Kohler A."/>
            <person name="Kuo A."/>
            <person name="Nagy L.G."/>
            <person name="Floudas D."/>
            <person name="Copeland A."/>
            <person name="Barry K.W."/>
            <person name="Cichocki N."/>
            <person name="Veneault-Fourrey C."/>
            <person name="LaButti K."/>
            <person name="Lindquist E.A."/>
            <person name="Lipzen A."/>
            <person name="Lundell T."/>
            <person name="Morin E."/>
            <person name="Murat C."/>
            <person name="Riley R."/>
            <person name="Ohm R."/>
            <person name="Sun H."/>
            <person name="Tunlid A."/>
            <person name="Henrissat B."/>
            <person name="Grigoriev I.V."/>
            <person name="Hibbett D.S."/>
            <person name="Martin F."/>
        </authorList>
    </citation>
    <scope>NUCLEOTIDE SEQUENCE [LARGE SCALE GENOMIC DNA]</scope>
    <source>
        <strain evidence="1 2">Koide BX008</strain>
    </source>
</reference>
<keyword evidence="2" id="KW-1185">Reference proteome</keyword>
<sequence>MAFKNPPQSQRRYLPQFASAFTPPDHTSGNVVLFNLLALQATSACRSTQATTRWLKSSFPMHPHPKLNAFSSAKEKAKSNKA</sequence>
<name>A0A0C2T4A7_AMAMK</name>
<dbReference type="HOGENOM" id="CLU_2557826_0_0_1"/>
<accession>A0A0C2T4A7</accession>
<dbReference type="AlphaFoldDB" id="A0A0C2T4A7"/>
<organism evidence="1 2">
    <name type="scientific">Amanita muscaria (strain Koide BX008)</name>
    <dbReference type="NCBI Taxonomy" id="946122"/>
    <lineage>
        <taxon>Eukaryota</taxon>
        <taxon>Fungi</taxon>
        <taxon>Dikarya</taxon>
        <taxon>Basidiomycota</taxon>
        <taxon>Agaricomycotina</taxon>
        <taxon>Agaricomycetes</taxon>
        <taxon>Agaricomycetidae</taxon>
        <taxon>Agaricales</taxon>
        <taxon>Pluteineae</taxon>
        <taxon>Amanitaceae</taxon>
        <taxon>Amanita</taxon>
    </lineage>
</organism>
<evidence type="ECO:0000313" key="1">
    <source>
        <dbReference type="EMBL" id="KIL61364.1"/>
    </source>
</evidence>
<dbReference type="Proteomes" id="UP000054549">
    <property type="component" value="Unassembled WGS sequence"/>
</dbReference>
<protein>
    <submittedName>
        <fullName evidence="1">Uncharacterized protein</fullName>
    </submittedName>
</protein>
<proteinExistence type="predicted"/>
<evidence type="ECO:0000313" key="2">
    <source>
        <dbReference type="Proteomes" id="UP000054549"/>
    </source>
</evidence>
<gene>
    <name evidence="1" type="ORF">M378DRAFT_167009</name>
</gene>
<dbReference type="EMBL" id="KN818285">
    <property type="protein sequence ID" value="KIL61364.1"/>
    <property type="molecule type" value="Genomic_DNA"/>
</dbReference>
<dbReference type="InParanoid" id="A0A0C2T4A7"/>